<keyword evidence="1" id="KW-1133">Transmembrane helix</keyword>
<gene>
    <name evidence="2" type="ORF">EH32_05050</name>
</gene>
<organism evidence="2 3">
    <name type="scientific">Erythrobacter litoralis</name>
    <dbReference type="NCBI Taxonomy" id="39960"/>
    <lineage>
        <taxon>Bacteria</taxon>
        <taxon>Pseudomonadati</taxon>
        <taxon>Pseudomonadota</taxon>
        <taxon>Alphaproteobacteria</taxon>
        <taxon>Sphingomonadales</taxon>
        <taxon>Erythrobacteraceae</taxon>
        <taxon>Erythrobacter/Porphyrobacter group</taxon>
        <taxon>Erythrobacter</taxon>
    </lineage>
</organism>
<keyword evidence="1" id="KW-0812">Transmembrane</keyword>
<name>A0A074NL31_9SPHN</name>
<proteinExistence type="predicted"/>
<protein>
    <submittedName>
        <fullName evidence="2">Uncharacterized protein</fullName>
    </submittedName>
</protein>
<sequence>MIGDLDSALRAVAIGAWLLLLAQYAGVAMRGELRLPLALIVLANIAAMLAGGGLLLASSPAESVILMLAALAPFAVWLSVLRLIGQGPEPRTALVAALAVGASWAAVRYAGPAGEPAFYALRVLSFLFAADIVRAAMAGRARDTVPARRALRSWLAPLAALQAGLAPLAGIILGPGAFPAPISLAHAALTLTLAILLALALFVPERALLD</sequence>
<feature type="transmembrane region" description="Helical" evidence="1">
    <location>
        <begin position="117"/>
        <end position="137"/>
    </location>
</feature>
<dbReference type="Proteomes" id="UP000027866">
    <property type="component" value="Unassembled WGS sequence"/>
</dbReference>
<feature type="transmembrane region" description="Helical" evidence="1">
    <location>
        <begin position="93"/>
        <end position="111"/>
    </location>
</feature>
<keyword evidence="3" id="KW-1185">Reference proteome</keyword>
<feature type="transmembrane region" description="Helical" evidence="1">
    <location>
        <begin position="37"/>
        <end position="57"/>
    </location>
</feature>
<keyword evidence="1" id="KW-0472">Membrane</keyword>
<feature type="transmembrane region" description="Helical" evidence="1">
    <location>
        <begin position="63"/>
        <end position="81"/>
    </location>
</feature>
<dbReference type="KEGG" id="elq:Ga0102493_113047"/>
<accession>A0A074NL31</accession>
<dbReference type="EMBL" id="JMIX01000003">
    <property type="protein sequence ID" value="KEO98482.1"/>
    <property type="molecule type" value="Genomic_DNA"/>
</dbReference>
<dbReference type="AlphaFoldDB" id="A0A074NL31"/>
<dbReference type="OrthoDB" id="5492415at2"/>
<evidence type="ECO:0000313" key="2">
    <source>
        <dbReference type="EMBL" id="KEO98482.1"/>
    </source>
</evidence>
<feature type="transmembrane region" description="Helical" evidence="1">
    <location>
        <begin position="158"/>
        <end position="178"/>
    </location>
</feature>
<evidence type="ECO:0000313" key="3">
    <source>
        <dbReference type="Proteomes" id="UP000027866"/>
    </source>
</evidence>
<dbReference type="PATRIC" id="fig|39960.10.peg.2141"/>
<feature type="transmembrane region" description="Helical" evidence="1">
    <location>
        <begin position="184"/>
        <end position="203"/>
    </location>
</feature>
<reference evidence="2 3" key="1">
    <citation type="submission" date="2014-04" db="EMBL/GenBank/DDBJ databases">
        <title>A comprehensive comparison of genomes of Erythrobacter spp. Strains.</title>
        <authorList>
            <person name="Zheng Q."/>
        </authorList>
    </citation>
    <scope>NUCLEOTIDE SEQUENCE [LARGE SCALE GENOMIC DNA]</scope>
    <source>
        <strain evidence="2 3">DSM 8509</strain>
    </source>
</reference>
<comment type="caution">
    <text evidence="2">The sequence shown here is derived from an EMBL/GenBank/DDBJ whole genome shotgun (WGS) entry which is preliminary data.</text>
</comment>
<evidence type="ECO:0000256" key="1">
    <source>
        <dbReference type="SAM" id="Phobius"/>
    </source>
</evidence>
<feature type="transmembrane region" description="Helical" evidence="1">
    <location>
        <begin position="7"/>
        <end position="25"/>
    </location>
</feature>
<dbReference type="RefSeq" id="WP_034900699.1">
    <property type="nucleotide sequence ID" value="NZ_CP017057.1"/>
</dbReference>